<comment type="caution">
    <text evidence="5">The sequence shown here is derived from an EMBL/GenBank/DDBJ whole genome shotgun (WGS) entry which is preliminary data.</text>
</comment>
<dbReference type="OrthoDB" id="147725at2759"/>
<evidence type="ECO:0000256" key="1">
    <source>
        <dbReference type="ARBA" id="ARBA00023157"/>
    </source>
</evidence>
<dbReference type="PROSITE" id="PS51174">
    <property type="entry name" value="BARWIN_3"/>
    <property type="match status" value="1"/>
</dbReference>
<keyword evidence="1" id="KW-1015">Disulfide bond</keyword>
<evidence type="ECO:0000313" key="6">
    <source>
        <dbReference type="Proteomes" id="UP000794436"/>
    </source>
</evidence>
<dbReference type="GO" id="GO:0004540">
    <property type="term" value="F:RNA nuclease activity"/>
    <property type="evidence" value="ECO:0007669"/>
    <property type="project" value="InterPro"/>
</dbReference>
<dbReference type="GO" id="GO:0042742">
    <property type="term" value="P:defense response to bacterium"/>
    <property type="evidence" value="ECO:0007669"/>
    <property type="project" value="InterPro"/>
</dbReference>
<dbReference type="PRINTS" id="PR00602">
    <property type="entry name" value="BARWIN"/>
</dbReference>
<keyword evidence="2" id="KW-0732">Signal</keyword>
<dbReference type="PANTHER" id="PTHR46351">
    <property type="entry name" value="WOUND-INDUCED PROTEIN WIN2"/>
    <property type="match status" value="1"/>
</dbReference>
<dbReference type="PANTHER" id="PTHR46351:SF3">
    <property type="entry name" value="WOUND-INDUCED PROTEIN WIN2"/>
    <property type="match status" value="1"/>
</dbReference>
<dbReference type="Gene3D" id="2.40.40.10">
    <property type="entry name" value="RlpA-like domain"/>
    <property type="match status" value="1"/>
</dbReference>
<evidence type="ECO:0000313" key="4">
    <source>
        <dbReference type="EMBL" id="TMW67158.1"/>
    </source>
</evidence>
<dbReference type="EMBL" id="SPLM01000005">
    <property type="protein sequence ID" value="TMW67159.1"/>
    <property type="molecule type" value="Genomic_DNA"/>
</dbReference>
<dbReference type="InterPro" id="IPR036908">
    <property type="entry name" value="RlpA-like_sf"/>
</dbReference>
<feature type="chain" id="PRO_5035706677" description="Barwin domain-containing protein" evidence="2">
    <location>
        <begin position="20"/>
        <end position="118"/>
    </location>
</feature>
<feature type="signal peptide" evidence="2">
    <location>
        <begin position="1"/>
        <end position="19"/>
    </location>
</feature>
<evidence type="ECO:0000256" key="2">
    <source>
        <dbReference type="SAM" id="SignalP"/>
    </source>
</evidence>
<dbReference type="SUPFAM" id="SSF50685">
    <property type="entry name" value="Barwin-like endoglucanases"/>
    <property type="match status" value="1"/>
</dbReference>
<dbReference type="Pfam" id="PF00967">
    <property type="entry name" value="Barwin"/>
    <property type="match status" value="1"/>
</dbReference>
<dbReference type="InterPro" id="IPR044301">
    <property type="entry name" value="PR4"/>
</dbReference>
<keyword evidence="6" id="KW-1185">Reference proteome</keyword>
<accession>A0A8K1CQ28</accession>
<protein>
    <recommendedName>
        <fullName evidence="3">Barwin domain-containing protein</fullName>
    </recommendedName>
</protein>
<proteinExistence type="predicted"/>
<feature type="domain" description="Barwin" evidence="3">
    <location>
        <begin position="60"/>
        <end position="118"/>
    </location>
</feature>
<gene>
    <name evidence="4" type="ORF">Poli38472_012274</name>
    <name evidence="5" type="ORF">Poli38472_012275</name>
</gene>
<dbReference type="GO" id="GO:0050832">
    <property type="term" value="P:defense response to fungus"/>
    <property type="evidence" value="ECO:0007669"/>
    <property type="project" value="InterPro"/>
</dbReference>
<evidence type="ECO:0000259" key="3">
    <source>
        <dbReference type="PROSITE" id="PS51174"/>
    </source>
</evidence>
<organism evidence="5 6">
    <name type="scientific">Pythium oligandrum</name>
    <name type="common">Mycoparasitic fungus</name>
    <dbReference type="NCBI Taxonomy" id="41045"/>
    <lineage>
        <taxon>Eukaryota</taxon>
        <taxon>Sar</taxon>
        <taxon>Stramenopiles</taxon>
        <taxon>Oomycota</taxon>
        <taxon>Peronosporomycetes</taxon>
        <taxon>Pythiales</taxon>
        <taxon>Pythiaceae</taxon>
        <taxon>Pythium</taxon>
    </lineage>
</organism>
<dbReference type="AlphaFoldDB" id="A0A8K1CQ28"/>
<evidence type="ECO:0000313" key="5">
    <source>
        <dbReference type="EMBL" id="TMW67159.1"/>
    </source>
</evidence>
<dbReference type="InterPro" id="IPR001153">
    <property type="entry name" value="Barwin_dom"/>
</dbReference>
<dbReference type="Proteomes" id="UP000794436">
    <property type="component" value="Unassembled WGS sequence"/>
</dbReference>
<sequence>MFRAFTIAALVALSATTEAATTATYHDYRGVKPEQTYCNIKFTSISRITAYAKVGTDLKCGDCVEVTNTRTKAKVTVKVVDKGGNVFDLSQDAFNAIDTDKNGYQRGRMDITYKKVKC</sequence>
<reference evidence="5" key="1">
    <citation type="submission" date="2019-03" db="EMBL/GenBank/DDBJ databases">
        <title>Long read genome sequence of the mycoparasitic Pythium oligandrum ATCC 38472 isolated from sugarbeet rhizosphere.</title>
        <authorList>
            <person name="Gaulin E."/>
        </authorList>
    </citation>
    <scope>NUCLEOTIDE SEQUENCE</scope>
    <source>
        <strain evidence="5">ATCC 38472_TT</strain>
    </source>
</reference>
<name>A0A8K1CQ28_PYTOL</name>
<dbReference type="EMBL" id="SPLM01000005">
    <property type="protein sequence ID" value="TMW67158.1"/>
    <property type="molecule type" value="Genomic_DNA"/>
</dbReference>